<keyword evidence="11" id="KW-0966">Cell projection</keyword>
<dbReference type="Gene3D" id="1.10.287.1700">
    <property type="match status" value="1"/>
</dbReference>
<dbReference type="EMBL" id="CP034235">
    <property type="protein sequence ID" value="QGQ96232.1"/>
    <property type="molecule type" value="Genomic_DNA"/>
</dbReference>
<evidence type="ECO:0000256" key="1">
    <source>
        <dbReference type="ARBA" id="ARBA00004413"/>
    </source>
</evidence>
<proteinExistence type="inferred from homology"/>
<keyword evidence="4" id="KW-0813">Transport</keyword>
<evidence type="ECO:0000256" key="3">
    <source>
        <dbReference type="ARBA" id="ARBA00020392"/>
    </source>
</evidence>
<evidence type="ECO:0000256" key="2">
    <source>
        <dbReference type="ARBA" id="ARBA00010004"/>
    </source>
</evidence>
<dbReference type="GO" id="GO:0071973">
    <property type="term" value="P:bacterial-type flagellum-dependent cell motility"/>
    <property type="evidence" value="ECO:0007669"/>
    <property type="project" value="InterPro"/>
</dbReference>
<dbReference type="GO" id="GO:0006935">
    <property type="term" value="P:chemotaxis"/>
    <property type="evidence" value="ECO:0007669"/>
    <property type="project" value="UniProtKB-KW"/>
</dbReference>
<evidence type="ECO:0000256" key="10">
    <source>
        <dbReference type="ARBA" id="ARBA00023225"/>
    </source>
</evidence>
<keyword evidence="11" id="KW-0282">Flagellum</keyword>
<dbReference type="KEGG" id="ppsc:EHS13_15765"/>
<keyword evidence="7" id="KW-1005">Bacterial flagellum biogenesis</keyword>
<keyword evidence="9" id="KW-0472">Membrane</keyword>
<evidence type="ECO:0000313" key="11">
    <source>
        <dbReference type="EMBL" id="QGQ96232.1"/>
    </source>
</evidence>
<evidence type="ECO:0000313" key="12">
    <source>
        <dbReference type="Proteomes" id="UP000426246"/>
    </source>
</evidence>
<gene>
    <name evidence="11" type="primary">fliJ</name>
    <name evidence="11" type="ORF">EHS13_15765</name>
</gene>
<dbReference type="InterPro" id="IPR053716">
    <property type="entry name" value="Flag_assembly_chemotaxis_eff"/>
</dbReference>
<keyword evidence="12" id="KW-1185">Reference proteome</keyword>
<evidence type="ECO:0000256" key="5">
    <source>
        <dbReference type="ARBA" id="ARBA00022475"/>
    </source>
</evidence>
<evidence type="ECO:0000256" key="4">
    <source>
        <dbReference type="ARBA" id="ARBA00022448"/>
    </source>
</evidence>
<dbReference type="GO" id="GO:0044781">
    <property type="term" value="P:bacterial-type flagellum organization"/>
    <property type="evidence" value="ECO:0007669"/>
    <property type="project" value="UniProtKB-KW"/>
</dbReference>
<name>A0A6B8RKV2_9BACL</name>
<comment type="subcellular location">
    <subcellularLocation>
        <location evidence="1">Cell membrane</location>
        <topology evidence="1">Peripheral membrane protein</topology>
        <orientation evidence="1">Cytoplasmic side</orientation>
    </subcellularLocation>
</comment>
<evidence type="ECO:0000256" key="9">
    <source>
        <dbReference type="ARBA" id="ARBA00023136"/>
    </source>
</evidence>
<dbReference type="Proteomes" id="UP000426246">
    <property type="component" value="Chromosome"/>
</dbReference>
<dbReference type="Pfam" id="PF02050">
    <property type="entry name" value="FliJ"/>
    <property type="match status" value="1"/>
</dbReference>
<dbReference type="GO" id="GO:0015031">
    <property type="term" value="P:protein transport"/>
    <property type="evidence" value="ECO:0007669"/>
    <property type="project" value="UniProtKB-KW"/>
</dbReference>
<reference evidence="12" key="1">
    <citation type="submission" date="2018-11" db="EMBL/GenBank/DDBJ databases">
        <title>Complete genome sequence of Paenibacillus sp. ML311-T8.</title>
        <authorList>
            <person name="Nam Y.-D."/>
            <person name="Kang J."/>
            <person name="Chung W.-H."/>
            <person name="Park Y.S."/>
        </authorList>
    </citation>
    <scope>NUCLEOTIDE SEQUENCE [LARGE SCALE GENOMIC DNA]</scope>
    <source>
        <strain evidence="12">ML311-T8</strain>
    </source>
</reference>
<dbReference type="GO" id="GO:0009288">
    <property type="term" value="C:bacterial-type flagellum"/>
    <property type="evidence" value="ECO:0007669"/>
    <property type="project" value="InterPro"/>
</dbReference>
<keyword evidence="11" id="KW-0969">Cilium</keyword>
<dbReference type="InterPro" id="IPR012823">
    <property type="entry name" value="Flagell_FliJ"/>
</dbReference>
<sequence length="148" mass="16969">MIVSFRYPLQKIVDLKVNEKTQAEWILSHAMGVLQEEELSLQSLNSEKSEIHADLTSAVGTSANISQLRTYQNYMTHLDSRITKKLKDVEHAEQNVLHKKGHLSAKMIDEKVWSKAKDKAKMIFDAVARTKEQQVLDEMATTRHKYSS</sequence>
<accession>A0A6B8RKV2</accession>
<keyword evidence="10" id="KW-1006">Bacterial flagellum protein export</keyword>
<organism evidence="11 12">
    <name type="scientific">Paenibacillus psychroresistens</name>
    <dbReference type="NCBI Taxonomy" id="1778678"/>
    <lineage>
        <taxon>Bacteria</taxon>
        <taxon>Bacillati</taxon>
        <taxon>Bacillota</taxon>
        <taxon>Bacilli</taxon>
        <taxon>Bacillales</taxon>
        <taxon>Paenibacillaceae</taxon>
        <taxon>Paenibacillus</taxon>
    </lineage>
</organism>
<dbReference type="AlphaFoldDB" id="A0A6B8RKV2"/>
<evidence type="ECO:0000256" key="8">
    <source>
        <dbReference type="ARBA" id="ARBA00022927"/>
    </source>
</evidence>
<evidence type="ECO:0000256" key="6">
    <source>
        <dbReference type="ARBA" id="ARBA00022500"/>
    </source>
</evidence>
<comment type="similarity">
    <text evidence="2">Belongs to the FliJ family.</text>
</comment>
<protein>
    <recommendedName>
        <fullName evidence="3">Flagellar FliJ protein</fullName>
    </recommendedName>
</protein>
<evidence type="ECO:0000256" key="7">
    <source>
        <dbReference type="ARBA" id="ARBA00022795"/>
    </source>
</evidence>
<keyword evidence="5" id="KW-1003">Cell membrane</keyword>
<dbReference type="GO" id="GO:0005886">
    <property type="term" value="C:plasma membrane"/>
    <property type="evidence" value="ECO:0007669"/>
    <property type="project" value="UniProtKB-SubCell"/>
</dbReference>
<dbReference type="NCBIfam" id="TIGR02473">
    <property type="entry name" value="flagell_FliJ"/>
    <property type="match status" value="1"/>
</dbReference>
<keyword evidence="6" id="KW-0145">Chemotaxis</keyword>
<keyword evidence="8" id="KW-0653">Protein transport</keyword>